<evidence type="ECO:0000313" key="2">
    <source>
        <dbReference type="EMBL" id="AQS50105.1"/>
    </source>
</evidence>
<organism evidence="2 3">
    <name type="scientific">Thioclava nitratireducens</name>
    <dbReference type="NCBI Taxonomy" id="1915078"/>
    <lineage>
        <taxon>Bacteria</taxon>
        <taxon>Pseudomonadati</taxon>
        <taxon>Pseudomonadota</taxon>
        <taxon>Alphaproteobacteria</taxon>
        <taxon>Rhodobacterales</taxon>
        <taxon>Paracoccaceae</taxon>
        <taxon>Thioclava</taxon>
    </lineage>
</organism>
<keyword evidence="2" id="KW-0614">Plasmid</keyword>
<feature type="chain" id="PRO_5047158897" evidence="1">
    <location>
        <begin position="29"/>
        <end position="196"/>
    </location>
</feature>
<proteinExistence type="predicted"/>
<protein>
    <submittedName>
        <fullName evidence="2">Uncharacterized protein</fullName>
    </submittedName>
</protein>
<evidence type="ECO:0000256" key="1">
    <source>
        <dbReference type="SAM" id="SignalP"/>
    </source>
</evidence>
<reference evidence="2 3" key="1">
    <citation type="submission" date="2017-01" db="EMBL/GenBank/DDBJ databases">
        <title>The complete genome sequence of a sulfur-oxidizing marine bacterium Thioclava sp. 25B10_4T.</title>
        <authorList>
            <person name="Liu Y."/>
            <person name="Lai Q."/>
            <person name="Shao Z."/>
        </authorList>
    </citation>
    <scope>NUCLEOTIDE SEQUENCE [LARGE SCALE GENOMIC DNA]</scope>
    <source>
        <strain evidence="2 3">25B10_4</strain>
        <plasmid evidence="2 3">unnamed1</plasmid>
    </source>
</reference>
<feature type="signal peptide" evidence="1">
    <location>
        <begin position="1"/>
        <end position="28"/>
    </location>
</feature>
<accession>A0ABM6IMC0</accession>
<dbReference type="RefSeq" id="WP_075777673.1">
    <property type="nucleotide sequence ID" value="NZ_CP019438.1"/>
</dbReference>
<keyword evidence="1" id="KW-0732">Signal</keyword>
<dbReference type="EMBL" id="CP019438">
    <property type="protein sequence ID" value="AQS50105.1"/>
    <property type="molecule type" value="Genomic_DNA"/>
</dbReference>
<gene>
    <name evidence="2" type="ORF">BMG03_19520</name>
</gene>
<sequence>MIYGSKMTVAGILAITALGVGVPLAASAAEVGSSVGVNAGAQISSDAGSSAALATGANAAGQAEAQTPEAGTVLDAAKVATQSSAMTVGSLVSTLETQAKANAMGDVSAKLADSDAAAQVKLVTLTDLETGSRALTSRVESAIDSQKSTIGKVQKSISENAKLSAALSAKGYVASDVIGVAQTAGGDIIIVIDNAG</sequence>
<geneLocation type="plasmid" evidence="2 3">
    <name>unnamed1</name>
</geneLocation>
<evidence type="ECO:0000313" key="3">
    <source>
        <dbReference type="Proteomes" id="UP000185622"/>
    </source>
</evidence>
<name>A0ABM6IMC0_9RHOB</name>
<keyword evidence="3" id="KW-1185">Reference proteome</keyword>
<dbReference type="Proteomes" id="UP000185622">
    <property type="component" value="Plasmid unnamed1"/>
</dbReference>